<dbReference type="Gene3D" id="1.10.260.40">
    <property type="entry name" value="lambda repressor-like DNA-binding domains"/>
    <property type="match status" value="1"/>
</dbReference>
<dbReference type="RefSeq" id="WP_008496607.1">
    <property type="nucleotide sequence ID" value="NZ_CP016537.2"/>
</dbReference>
<feature type="domain" description="HTH cro/C1-type" evidence="2">
    <location>
        <begin position="8"/>
        <end position="62"/>
    </location>
</feature>
<reference evidence="4" key="2">
    <citation type="submission" date="2016-10" db="EMBL/GenBank/DDBJ databases">
        <authorList>
            <person name="See-Too W.S."/>
        </authorList>
    </citation>
    <scope>NUCLEOTIDE SEQUENCE [LARGE SCALE GENOMIC DNA]</scope>
    <source>
        <strain evidence="4">DSM 24743</strain>
    </source>
</reference>
<dbReference type="InterPro" id="IPR010982">
    <property type="entry name" value="Lambda_DNA-bd_dom_sf"/>
</dbReference>
<evidence type="ECO:0000313" key="4">
    <source>
        <dbReference type="Proteomes" id="UP000092687"/>
    </source>
</evidence>
<keyword evidence="4" id="KW-1185">Reference proteome</keyword>
<dbReference type="KEGG" id="phc:BBI08_16175"/>
<evidence type="ECO:0000256" key="1">
    <source>
        <dbReference type="ARBA" id="ARBA00023125"/>
    </source>
</evidence>
<dbReference type="STRING" id="1215089.BBI08_16175"/>
<dbReference type="AlphaFoldDB" id="A0A1C7DV05"/>
<dbReference type="PANTHER" id="PTHR46558">
    <property type="entry name" value="TRACRIPTIONAL REGULATORY PROTEIN-RELATED-RELATED"/>
    <property type="match status" value="1"/>
</dbReference>
<dbReference type="CDD" id="cd00093">
    <property type="entry name" value="HTH_XRE"/>
    <property type="match status" value="1"/>
</dbReference>
<organism evidence="3 4">
    <name type="scientific">Planococcus halocryophilus</name>
    <dbReference type="NCBI Taxonomy" id="1215089"/>
    <lineage>
        <taxon>Bacteria</taxon>
        <taxon>Bacillati</taxon>
        <taxon>Bacillota</taxon>
        <taxon>Bacilli</taxon>
        <taxon>Bacillales</taxon>
        <taxon>Caryophanaceae</taxon>
        <taxon>Planococcus</taxon>
    </lineage>
</organism>
<dbReference type="InterPro" id="IPR001387">
    <property type="entry name" value="Cro/C1-type_HTH"/>
</dbReference>
<dbReference type="SMART" id="SM00530">
    <property type="entry name" value="HTH_XRE"/>
    <property type="match status" value="1"/>
</dbReference>
<name>A0A1C7DV05_9BACL</name>
<dbReference type="PANTHER" id="PTHR46558:SF11">
    <property type="entry name" value="HTH-TYPE TRANSCRIPTIONAL REGULATOR XRE"/>
    <property type="match status" value="1"/>
</dbReference>
<dbReference type="SUPFAM" id="SSF47413">
    <property type="entry name" value="lambda repressor-like DNA-binding domains"/>
    <property type="match status" value="1"/>
</dbReference>
<dbReference type="EMBL" id="CP016537">
    <property type="protein sequence ID" value="ANU15295.1"/>
    <property type="molecule type" value="Genomic_DNA"/>
</dbReference>
<sequence length="121" mass="13839">MTKLTENLKSLRLQNKLSHQLVAEHLKITKAVYGKFELGTTEPSLKLLVKLADLYSISLDELVGREFAADGQLINQLLMKKELKKEMTKEINSLVKQLGNQFIQSKEADIVKRVKQKFNLN</sequence>
<evidence type="ECO:0000259" key="2">
    <source>
        <dbReference type="PROSITE" id="PS50943"/>
    </source>
</evidence>
<keyword evidence="1" id="KW-0238">DNA-binding</keyword>
<accession>A0A1C7DV05</accession>
<dbReference type="Proteomes" id="UP000092687">
    <property type="component" value="Chromosome"/>
</dbReference>
<dbReference type="OrthoDB" id="9812495at2"/>
<proteinExistence type="predicted"/>
<evidence type="ECO:0000313" key="3">
    <source>
        <dbReference type="EMBL" id="ANU15295.1"/>
    </source>
</evidence>
<protein>
    <submittedName>
        <fullName evidence="3">Transcriptional regulator</fullName>
    </submittedName>
</protein>
<dbReference type="PROSITE" id="PS50943">
    <property type="entry name" value="HTH_CROC1"/>
    <property type="match status" value="1"/>
</dbReference>
<gene>
    <name evidence="3" type="ORF">BBI08_16175</name>
</gene>
<reference evidence="4" key="1">
    <citation type="submission" date="2016-07" db="EMBL/GenBank/DDBJ databases">
        <authorList>
            <person name="See-Too W.S."/>
        </authorList>
    </citation>
    <scope>NUCLEOTIDE SEQUENCE [LARGE SCALE GENOMIC DNA]</scope>
    <source>
        <strain evidence="4">DSM 24743</strain>
    </source>
</reference>
<dbReference type="Pfam" id="PF01381">
    <property type="entry name" value="HTH_3"/>
    <property type="match status" value="1"/>
</dbReference>
<dbReference type="GO" id="GO:0003677">
    <property type="term" value="F:DNA binding"/>
    <property type="evidence" value="ECO:0007669"/>
    <property type="project" value="UniProtKB-KW"/>
</dbReference>